<dbReference type="Gene3D" id="1.10.443.10">
    <property type="entry name" value="Intergrase catalytic core"/>
    <property type="match status" value="1"/>
</dbReference>
<dbReference type="PROSITE" id="PS51898">
    <property type="entry name" value="TYR_RECOMBINASE"/>
    <property type="match status" value="1"/>
</dbReference>
<dbReference type="GO" id="GO:0003677">
    <property type="term" value="F:DNA binding"/>
    <property type="evidence" value="ECO:0007669"/>
    <property type="project" value="InterPro"/>
</dbReference>
<accession>A0A845F598</accession>
<keyword evidence="1" id="KW-0233">DNA recombination</keyword>
<sequence>MVKSPKITQKEAAFYTQEEVSRILKALNQEPIKYQTLFTLALSTGLRKGELLGLEWSHIDFEEREIHVKQTSIYRPGKEYGVYTESPKSRSSKRTLSISDLEISLLTQLFSEQERQIERLGAERKNHNRLFTQWNGKPMHPSTANSHFRKFLKKNDIPVKSFHTTRHTNITLLLANNVDLKTVIQRAGHTDGLMTLNRYAHALKIKDREASEKIQKLFFKP</sequence>
<dbReference type="PANTHER" id="PTHR30349">
    <property type="entry name" value="PHAGE INTEGRASE-RELATED"/>
    <property type="match status" value="1"/>
</dbReference>
<evidence type="ECO:0000313" key="4">
    <source>
        <dbReference type="Proteomes" id="UP000447833"/>
    </source>
</evidence>
<evidence type="ECO:0000259" key="2">
    <source>
        <dbReference type="PROSITE" id="PS51898"/>
    </source>
</evidence>
<name>A0A845F598_9BACL</name>
<protein>
    <submittedName>
        <fullName evidence="3">Tyrosine-type recombinase/integrase</fullName>
    </submittedName>
</protein>
<dbReference type="GO" id="GO:0015074">
    <property type="term" value="P:DNA integration"/>
    <property type="evidence" value="ECO:0007669"/>
    <property type="project" value="InterPro"/>
</dbReference>
<dbReference type="AlphaFoldDB" id="A0A845F598"/>
<dbReference type="RefSeq" id="WP_369522656.1">
    <property type="nucleotide sequence ID" value="NZ_WMEY01000013.1"/>
</dbReference>
<dbReference type="InterPro" id="IPR011010">
    <property type="entry name" value="DNA_brk_join_enz"/>
</dbReference>
<dbReference type="PANTHER" id="PTHR30349:SF64">
    <property type="entry name" value="PROPHAGE INTEGRASE INTD-RELATED"/>
    <property type="match status" value="1"/>
</dbReference>
<organism evidence="3 4">
    <name type="scientific">Guptibacillus hwajinpoensis</name>
    <dbReference type="NCBI Taxonomy" id="208199"/>
    <lineage>
        <taxon>Bacteria</taxon>
        <taxon>Bacillati</taxon>
        <taxon>Bacillota</taxon>
        <taxon>Bacilli</taxon>
        <taxon>Bacillales</taxon>
        <taxon>Guptibacillaceae</taxon>
        <taxon>Guptibacillus</taxon>
    </lineage>
</organism>
<dbReference type="InterPro" id="IPR002104">
    <property type="entry name" value="Integrase_catalytic"/>
</dbReference>
<dbReference type="CDD" id="cd01189">
    <property type="entry name" value="INT_ICEBs1_C_like"/>
    <property type="match status" value="1"/>
</dbReference>
<evidence type="ECO:0000313" key="3">
    <source>
        <dbReference type="EMBL" id="MYL65990.1"/>
    </source>
</evidence>
<dbReference type="Proteomes" id="UP000447833">
    <property type="component" value="Unassembled WGS sequence"/>
</dbReference>
<comment type="caution">
    <text evidence="3">The sequence shown here is derived from an EMBL/GenBank/DDBJ whole genome shotgun (WGS) entry which is preliminary data.</text>
</comment>
<evidence type="ECO:0000256" key="1">
    <source>
        <dbReference type="ARBA" id="ARBA00023172"/>
    </source>
</evidence>
<dbReference type="InterPro" id="IPR013762">
    <property type="entry name" value="Integrase-like_cat_sf"/>
</dbReference>
<dbReference type="InterPro" id="IPR050090">
    <property type="entry name" value="Tyrosine_recombinase_XerCD"/>
</dbReference>
<proteinExistence type="predicted"/>
<dbReference type="SUPFAM" id="SSF56349">
    <property type="entry name" value="DNA breaking-rejoining enzymes"/>
    <property type="match status" value="1"/>
</dbReference>
<reference evidence="3 4" key="1">
    <citation type="submission" date="2019-11" db="EMBL/GenBank/DDBJ databases">
        <title>Genome sequences of 17 halophilic strains isolated from different environments.</title>
        <authorList>
            <person name="Furrow R.E."/>
        </authorList>
    </citation>
    <scope>NUCLEOTIDE SEQUENCE [LARGE SCALE GENOMIC DNA]</scope>
    <source>
        <strain evidence="3 4">22506_14_FS</strain>
    </source>
</reference>
<feature type="domain" description="Tyr recombinase" evidence="2">
    <location>
        <begin position="10"/>
        <end position="212"/>
    </location>
</feature>
<dbReference type="EMBL" id="WMEY01000013">
    <property type="protein sequence ID" value="MYL65990.1"/>
    <property type="molecule type" value="Genomic_DNA"/>
</dbReference>
<dbReference type="GO" id="GO:0006310">
    <property type="term" value="P:DNA recombination"/>
    <property type="evidence" value="ECO:0007669"/>
    <property type="project" value="UniProtKB-KW"/>
</dbReference>
<dbReference type="Pfam" id="PF00589">
    <property type="entry name" value="Phage_integrase"/>
    <property type="match status" value="1"/>
</dbReference>
<gene>
    <name evidence="3" type="ORF">GLW07_21870</name>
</gene>